<feature type="domain" description="NAD-dependent epimerase/dehydratase" evidence="1">
    <location>
        <begin position="6"/>
        <end position="213"/>
    </location>
</feature>
<dbReference type="Gene3D" id="3.40.50.720">
    <property type="entry name" value="NAD(P)-binding Rossmann-like Domain"/>
    <property type="match status" value="1"/>
</dbReference>
<organism evidence="2 3">
    <name type="scientific">Rubinisphaera brasiliensis (strain ATCC 49424 / DSM 5305 / JCM 21570 / IAM 15109 / NBRC 103401 / IFAM 1448)</name>
    <name type="common">Planctomyces brasiliensis</name>
    <dbReference type="NCBI Taxonomy" id="756272"/>
    <lineage>
        <taxon>Bacteria</taxon>
        <taxon>Pseudomonadati</taxon>
        <taxon>Planctomycetota</taxon>
        <taxon>Planctomycetia</taxon>
        <taxon>Planctomycetales</taxon>
        <taxon>Planctomycetaceae</taxon>
        <taxon>Rubinisphaera</taxon>
    </lineage>
</organism>
<protein>
    <submittedName>
        <fullName evidence="2">Saccharopine dehydrogenase</fullName>
    </submittedName>
</protein>
<dbReference type="RefSeq" id="WP_013628313.1">
    <property type="nucleotide sequence ID" value="NC_015174.1"/>
</dbReference>
<dbReference type="SUPFAM" id="SSF51735">
    <property type="entry name" value="NAD(P)-binding Rossmann-fold domains"/>
    <property type="match status" value="1"/>
</dbReference>
<dbReference type="Proteomes" id="UP000006860">
    <property type="component" value="Chromosome"/>
</dbReference>
<dbReference type="GO" id="GO:0004029">
    <property type="term" value="F:aldehyde dehydrogenase (NAD+) activity"/>
    <property type="evidence" value="ECO:0007669"/>
    <property type="project" value="TreeGrafter"/>
</dbReference>
<dbReference type="GO" id="GO:0005737">
    <property type="term" value="C:cytoplasm"/>
    <property type="evidence" value="ECO:0007669"/>
    <property type="project" value="TreeGrafter"/>
</dbReference>
<dbReference type="AlphaFoldDB" id="F0SHV8"/>
<accession>F0SHV8</accession>
<evidence type="ECO:0000313" key="2">
    <source>
        <dbReference type="EMBL" id="ADY59588.1"/>
    </source>
</evidence>
<proteinExistence type="predicted"/>
<dbReference type="KEGG" id="pbs:Plabr_1984"/>
<dbReference type="STRING" id="756272.Plabr_1984"/>
<dbReference type="InterPro" id="IPR051783">
    <property type="entry name" value="NAD(P)-dependent_oxidoreduct"/>
</dbReference>
<evidence type="ECO:0000259" key="1">
    <source>
        <dbReference type="Pfam" id="PF01370"/>
    </source>
</evidence>
<dbReference type="HOGENOM" id="CLU_007383_11_0_0"/>
<dbReference type="PANTHER" id="PTHR48079:SF6">
    <property type="entry name" value="NAD(P)-BINDING DOMAIN-CONTAINING PROTEIN-RELATED"/>
    <property type="match status" value="1"/>
</dbReference>
<reference evidence="3" key="1">
    <citation type="submission" date="2011-02" db="EMBL/GenBank/DDBJ databases">
        <title>The complete genome of Planctomyces brasiliensis DSM 5305.</title>
        <authorList>
            <person name="Lucas S."/>
            <person name="Copeland A."/>
            <person name="Lapidus A."/>
            <person name="Bruce D."/>
            <person name="Goodwin L."/>
            <person name="Pitluck S."/>
            <person name="Kyrpides N."/>
            <person name="Mavromatis K."/>
            <person name="Pagani I."/>
            <person name="Ivanova N."/>
            <person name="Ovchinnikova G."/>
            <person name="Lu M."/>
            <person name="Detter J.C."/>
            <person name="Han C."/>
            <person name="Land M."/>
            <person name="Hauser L."/>
            <person name="Markowitz V."/>
            <person name="Cheng J.-F."/>
            <person name="Hugenholtz P."/>
            <person name="Woyke T."/>
            <person name="Wu D."/>
            <person name="Tindall B."/>
            <person name="Pomrenke H.G."/>
            <person name="Brambilla E."/>
            <person name="Klenk H.-P."/>
            <person name="Eisen J.A."/>
        </authorList>
    </citation>
    <scope>NUCLEOTIDE SEQUENCE [LARGE SCALE GENOMIC DNA]</scope>
    <source>
        <strain evidence="3">ATCC 49424 / DSM 5305 / JCM 21570 / NBRC 103401 / IFAM 1448</strain>
    </source>
</reference>
<dbReference type="OrthoDB" id="9808276at2"/>
<dbReference type="eggNOG" id="COG0451">
    <property type="taxonomic scope" value="Bacteria"/>
</dbReference>
<dbReference type="InterPro" id="IPR036291">
    <property type="entry name" value="NAD(P)-bd_dom_sf"/>
</dbReference>
<sequence>MTFDRLVVGCGYVGQRAAEFWRDAGLQVAVTTRSPERAQKLEAAGLHPFVCNVLDLPSLRPLPAARTVLHAVGFDRESGQSQREVYVDGLSNLLEGLDGRFDQFIHISSTSVYGQTDGSAVNEEADTIPSRDNGRVVLDAELLLRDRFEDAVILRLAGIYGPDRLLARVLQRKDNQPIPGNPDAWLNLIHLTDIVRTIDAVVEKQLQNEMFLVADDEPIRRRDFYTLLASLIGAAEPTFEPSLSDPKGDRGANKRCDNTKLHQLLLPELTFPTVREGLPDAIGS</sequence>
<dbReference type="InterPro" id="IPR001509">
    <property type="entry name" value="Epimerase_deHydtase"/>
</dbReference>
<dbReference type="CDD" id="cd05266">
    <property type="entry name" value="SDR_a4"/>
    <property type="match status" value="1"/>
</dbReference>
<dbReference type="EMBL" id="CP002546">
    <property type="protein sequence ID" value="ADY59588.1"/>
    <property type="molecule type" value="Genomic_DNA"/>
</dbReference>
<dbReference type="PANTHER" id="PTHR48079">
    <property type="entry name" value="PROTEIN YEEZ"/>
    <property type="match status" value="1"/>
</dbReference>
<evidence type="ECO:0000313" key="3">
    <source>
        <dbReference type="Proteomes" id="UP000006860"/>
    </source>
</evidence>
<keyword evidence="3" id="KW-1185">Reference proteome</keyword>
<dbReference type="Pfam" id="PF01370">
    <property type="entry name" value="Epimerase"/>
    <property type="match status" value="1"/>
</dbReference>
<name>F0SHV8_RUBBR</name>
<gene>
    <name evidence="2" type="ordered locus">Plabr_1984</name>
</gene>